<dbReference type="PROSITE" id="PS51257">
    <property type="entry name" value="PROKAR_LIPOPROTEIN"/>
    <property type="match status" value="1"/>
</dbReference>
<comment type="caution">
    <text evidence="3">The sequence shown here is derived from an EMBL/GenBank/DDBJ whole genome shotgun (WGS) entry which is preliminary data.</text>
</comment>
<dbReference type="RefSeq" id="WP_379270190.1">
    <property type="nucleotide sequence ID" value="NZ_JBHUGT010000020.1"/>
</dbReference>
<evidence type="ECO:0000256" key="2">
    <source>
        <dbReference type="SAM" id="SignalP"/>
    </source>
</evidence>
<evidence type="ECO:0008006" key="5">
    <source>
        <dbReference type="Google" id="ProtNLM"/>
    </source>
</evidence>
<feature type="signal peptide" evidence="2">
    <location>
        <begin position="1"/>
        <end position="17"/>
    </location>
</feature>
<protein>
    <recommendedName>
        <fullName evidence="5">Lipoprotein</fullName>
    </recommendedName>
</protein>
<dbReference type="Proteomes" id="UP001597493">
    <property type="component" value="Unassembled WGS sequence"/>
</dbReference>
<keyword evidence="4" id="KW-1185">Reference proteome</keyword>
<keyword evidence="2" id="KW-0732">Signal</keyword>
<dbReference type="EMBL" id="JBHUMY010000004">
    <property type="protein sequence ID" value="MFD2659499.1"/>
    <property type="molecule type" value="Genomic_DNA"/>
</dbReference>
<feature type="region of interest" description="Disordered" evidence="1">
    <location>
        <begin position="24"/>
        <end position="90"/>
    </location>
</feature>
<organism evidence="3 4">
    <name type="scientific">Paenibacillus thailandensis</name>
    <dbReference type="NCBI Taxonomy" id="393250"/>
    <lineage>
        <taxon>Bacteria</taxon>
        <taxon>Bacillati</taxon>
        <taxon>Bacillota</taxon>
        <taxon>Bacilli</taxon>
        <taxon>Bacillales</taxon>
        <taxon>Paenibacillaceae</taxon>
        <taxon>Paenibacillus</taxon>
    </lineage>
</organism>
<reference evidence="4" key="1">
    <citation type="journal article" date="2019" name="Int. J. Syst. Evol. Microbiol.">
        <title>The Global Catalogue of Microorganisms (GCM) 10K type strain sequencing project: providing services to taxonomists for standard genome sequencing and annotation.</title>
        <authorList>
            <consortium name="The Broad Institute Genomics Platform"/>
            <consortium name="The Broad Institute Genome Sequencing Center for Infectious Disease"/>
            <person name="Wu L."/>
            <person name="Ma J."/>
        </authorList>
    </citation>
    <scope>NUCLEOTIDE SEQUENCE [LARGE SCALE GENOMIC DNA]</scope>
    <source>
        <strain evidence="4">TISTR 1827</strain>
    </source>
</reference>
<feature type="compositionally biased region" description="Low complexity" evidence="1">
    <location>
        <begin position="24"/>
        <end position="84"/>
    </location>
</feature>
<accession>A0ABW5QSU1</accession>
<evidence type="ECO:0000256" key="1">
    <source>
        <dbReference type="SAM" id="MobiDB-lite"/>
    </source>
</evidence>
<evidence type="ECO:0000313" key="4">
    <source>
        <dbReference type="Proteomes" id="UP001597493"/>
    </source>
</evidence>
<name>A0ABW5QSU1_9BACL</name>
<gene>
    <name evidence="3" type="ORF">ACFSW5_04380</name>
</gene>
<sequence length="254" mass="26585">MKKLIACMAGLILIVSAGCSQNGAEKAPAAAESASPQAEEASASAPAAAESASPQAEVTSASAPAAAESASPQAEEASASAPAAEETDKQAEAIASLKEKAALKKTNIMSDKAVILVPESFALMSEEMKAVKYPSGNPPQEVYTNEDGTINVAASDTGTEMTQEDLEAFTAQMKTTIEPTAAEWYEDGVIELEGRKAGHISFLSEGADGSQIYNHMVYTTIDDQLAIVSFNCLKEQMDEWQTVGDTIVETVLVR</sequence>
<proteinExistence type="predicted"/>
<evidence type="ECO:0000313" key="3">
    <source>
        <dbReference type="EMBL" id="MFD2659499.1"/>
    </source>
</evidence>
<feature type="chain" id="PRO_5045537234" description="Lipoprotein" evidence="2">
    <location>
        <begin position="18"/>
        <end position="254"/>
    </location>
</feature>